<feature type="compositionally biased region" description="Basic and acidic residues" evidence="3">
    <location>
        <begin position="1"/>
        <end position="18"/>
    </location>
</feature>
<reference evidence="4" key="1">
    <citation type="journal article" date="2020" name="Stud. Mycol.">
        <title>101 Dothideomycetes genomes: a test case for predicting lifestyles and emergence of pathogens.</title>
        <authorList>
            <person name="Haridas S."/>
            <person name="Albert R."/>
            <person name="Binder M."/>
            <person name="Bloem J."/>
            <person name="Labutti K."/>
            <person name="Salamov A."/>
            <person name="Andreopoulos B."/>
            <person name="Baker S."/>
            <person name="Barry K."/>
            <person name="Bills G."/>
            <person name="Bluhm B."/>
            <person name="Cannon C."/>
            <person name="Castanera R."/>
            <person name="Culley D."/>
            <person name="Daum C."/>
            <person name="Ezra D."/>
            <person name="Gonzalez J."/>
            <person name="Henrissat B."/>
            <person name="Kuo A."/>
            <person name="Liang C."/>
            <person name="Lipzen A."/>
            <person name="Lutzoni F."/>
            <person name="Magnuson J."/>
            <person name="Mondo S."/>
            <person name="Nolan M."/>
            <person name="Ohm R."/>
            <person name="Pangilinan J."/>
            <person name="Park H.-J."/>
            <person name="Ramirez L."/>
            <person name="Alfaro M."/>
            <person name="Sun H."/>
            <person name="Tritt A."/>
            <person name="Yoshinaga Y."/>
            <person name="Zwiers L.-H."/>
            <person name="Turgeon B."/>
            <person name="Goodwin S."/>
            <person name="Spatafora J."/>
            <person name="Crous P."/>
            <person name="Grigoriev I."/>
        </authorList>
    </citation>
    <scope>NUCLEOTIDE SEQUENCE</scope>
    <source>
        <strain evidence="4">CBS 480.64</strain>
    </source>
</reference>
<sequence length="408" mass="45939">MNAKGEKQVGSGQKKDTVPEEDVDGGRLRTMGIYPGRDDFDWGVVRSLLKARLLAPFWFGFGEDTKGWTNNQICDAIREQTSLAIVPFPSKSGRSANAPVVPLPQCRLDRSRPLKRPFFLRRWFKRLVSVFKQEKPPQGRILPMSRVSISPLETLIALRLYKETVECDICFYNYPPFLNQTSCCGKAICTECFVQLKRSEPHHIAPEQGRSGGPREVEPDNLVSDPAACPYCLAGEFGVTYDPPPFRHGLPYEASPVPLQNKVSSSASGKRAKAIVTPDIVHPDWEAKLEKAKEDARRRLAEGEALEGDQGDQFRLLHLQNERAHSESHRSMNQPLTEDEMYSLTEERMVEIATQQSLLDEHKRNEKSLTEKLERVELVQRNAEGSLTIGNQLSHRHSFLSGTLTSAC</sequence>
<dbReference type="Proteomes" id="UP000799421">
    <property type="component" value="Unassembled WGS sequence"/>
</dbReference>
<organism evidence="4 5">
    <name type="scientific">Piedraia hortae CBS 480.64</name>
    <dbReference type="NCBI Taxonomy" id="1314780"/>
    <lineage>
        <taxon>Eukaryota</taxon>
        <taxon>Fungi</taxon>
        <taxon>Dikarya</taxon>
        <taxon>Ascomycota</taxon>
        <taxon>Pezizomycotina</taxon>
        <taxon>Dothideomycetes</taxon>
        <taxon>Dothideomycetidae</taxon>
        <taxon>Capnodiales</taxon>
        <taxon>Piedraiaceae</taxon>
        <taxon>Piedraia</taxon>
    </lineage>
</organism>
<dbReference type="GO" id="GO:0005737">
    <property type="term" value="C:cytoplasm"/>
    <property type="evidence" value="ECO:0007669"/>
    <property type="project" value="TreeGrafter"/>
</dbReference>
<dbReference type="EMBL" id="MU005976">
    <property type="protein sequence ID" value="KAF2860969.1"/>
    <property type="molecule type" value="Genomic_DNA"/>
</dbReference>
<dbReference type="AlphaFoldDB" id="A0A6A7C1T6"/>
<accession>A0A6A7C1T6</accession>
<evidence type="ECO:0000313" key="5">
    <source>
        <dbReference type="Proteomes" id="UP000799421"/>
    </source>
</evidence>
<name>A0A6A7C1T6_9PEZI</name>
<evidence type="ECO:0000256" key="1">
    <source>
        <dbReference type="ARBA" id="ARBA00010402"/>
    </source>
</evidence>
<evidence type="ECO:0000256" key="3">
    <source>
        <dbReference type="SAM" id="MobiDB-lite"/>
    </source>
</evidence>
<comment type="similarity">
    <text evidence="1">Belongs to the SIP5 family.</text>
</comment>
<protein>
    <recommendedName>
        <fullName evidence="6">RING-type domain-containing protein</fullName>
    </recommendedName>
</protein>
<evidence type="ECO:0008006" key="6">
    <source>
        <dbReference type="Google" id="ProtNLM"/>
    </source>
</evidence>
<dbReference type="InterPro" id="IPR039301">
    <property type="entry name" value="Sip5/DA2"/>
</dbReference>
<feature type="region of interest" description="Disordered" evidence="3">
    <location>
        <begin position="1"/>
        <end position="29"/>
    </location>
</feature>
<dbReference type="PANTHER" id="PTHR31315">
    <property type="entry name" value="PROTEIN SIP5"/>
    <property type="match status" value="1"/>
</dbReference>
<dbReference type="OrthoDB" id="21471at2759"/>
<evidence type="ECO:0000313" key="4">
    <source>
        <dbReference type="EMBL" id="KAF2860969.1"/>
    </source>
</evidence>
<dbReference type="PANTHER" id="PTHR31315:SF1">
    <property type="entry name" value="PROTEIN SIP5"/>
    <property type="match status" value="1"/>
</dbReference>
<gene>
    <name evidence="4" type="ORF">K470DRAFT_257322</name>
</gene>
<keyword evidence="2" id="KW-0175">Coiled coil</keyword>
<evidence type="ECO:0000256" key="2">
    <source>
        <dbReference type="SAM" id="Coils"/>
    </source>
</evidence>
<proteinExistence type="inferred from homology"/>
<keyword evidence="5" id="KW-1185">Reference proteome</keyword>
<feature type="coiled-coil region" evidence="2">
    <location>
        <begin position="352"/>
        <end position="379"/>
    </location>
</feature>